<evidence type="ECO:0000256" key="3">
    <source>
        <dbReference type="ARBA" id="ARBA00022989"/>
    </source>
</evidence>
<dbReference type="PANTHER" id="PTHR39157:SF1">
    <property type="entry name" value="DOXX FAMILY PROTEIN"/>
    <property type="match status" value="1"/>
</dbReference>
<feature type="transmembrane region" description="Helical" evidence="5">
    <location>
        <begin position="129"/>
        <end position="153"/>
    </location>
</feature>
<evidence type="ECO:0000256" key="1">
    <source>
        <dbReference type="ARBA" id="ARBA00004141"/>
    </source>
</evidence>
<comment type="caution">
    <text evidence="6">The sequence shown here is derived from an EMBL/GenBank/DDBJ whole genome shotgun (WGS) entry which is preliminary data.</text>
</comment>
<dbReference type="Pfam" id="PF07681">
    <property type="entry name" value="DoxX"/>
    <property type="match status" value="1"/>
</dbReference>
<dbReference type="AlphaFoldDB" id="A0A1F7U816"/>
<reference evidence="6 7" key="1">
    <citation type="journal article" date="2016" name="Nat. Commun.">
        <title>Thousands of microbial genomes shed light on interconnected biogeochemical processes in an aquifer system.</title>
        <authorList>
            <person name="Anantharaman K."/>
            <person name="Brown C.T."/>
            <person name="Hug L.A."/>
            <person name="Sharon I."/>
            <person name="Castelle C.J."/>
            <person name="Probst A.J."/>
            <person name="Thomas B.C."/>
            <person name="Singh A."/>
            <person name="Wilkins M.J."/>
            <person name="Karaoz U."/>
            <person name="Brodie E.L."/>
            <person name="Williams K.H."/>
            <person name="Hubbard S.S."/>
            <person name="Banfield J.F."/>
        </authorList>
    </citation>
    <scope>NUCLEOTIDE SEQUENCE [LARGE SCALE GENOMIC DNA]</scope>
</reference>
<name>A0A1F7U816_9BACT</name>
<feature type="transmembrane region" description="Helical" evidence="5">
    <location>
        <begin position="96"/>
        <end position="117"/>
    </location>
</feature>
<feature type="transmembrane region" description="Helical" evidence="5">
    <location>
        <begin position="71"/>
        <end position="89"/>
    </location>
</feature>
<evidence type="ECO:0000313" key="7">
    <source>
        <dbReference type="Proteomes" id="UP000177088"/>
    </source>
</evidence>
<accession>A0A1F7U816</accession>
<dbReference type="InterPro" id="IPR032808">
    <property type="entry name" value="DoxX"/>
</dbReference>
<evidence type="ECO:0000256" key="4">
    <source>
        <dbReference type="ARBA" id="ARBA00023136"/>
    </source>
</evidence>
<dbReference type="GO" id="GO:0016020">
    <property type="term" value="C:membrane"/>
    <property type="evidence" value="ECO:0007669"/>
    <property type="project" value="UniProtKB-SubCell"/>
</dbReference>
<proteinExistence type="predicted"/>
<keyword evidence="4 5" id="KW-0472">Membrane</keyword>
<dbReference type="Proteomes" id="UP000177088">
    <property type="component" value="Unassembled WGS sequence"/>
</dbReference>
<organism evidence="6 7">
    <name type="scientific">Candidatus Uhrbacteria bacterium RIFCSPHIGHO2_02_FULL_60_10</name>
    <dbReference type="NCBI Taxonomy" id="1802392"/>
    <lineage>
        <taxon>Bacteria</taxon>
        <taxon>Candidatus Uhriibacteriota</taxon>
    </lineage>
</organism>
<evidence type="ECO:0008006" key="8">
    <source>
        <dbReference type="Google" id="ProtNLM"/>
    </source>
</evidence>
<gene>
    <name evidence="6" type="ORF">A3C96_03795</name>
</gene>
<evidence type="ECO:0000256" key="5">
    <source>
        <dbReference type="SAM" id="Phobius"/>
    </source>
</evidence>
<keyword evidence="3 5" id="KW-1133">Transmembrane helix</keyword>
<comment type="subcellular location">
    <subcellularLocation>
        <location evidence="1">Membrane</location>
        <topology evidence="1">Multi-pass membrane protein</topology>
    </subcellularLocation>
</comment>
<dbReference type="PANTHER" id="PTHR39157">
    <property type="entry name" value="INTEGRAL MEMBRANE PROTEIN-RELATED"/>
    <property type="match status" value="1"/>
</dbReference>
<dbReference type="EMBL" id="MGEA01000027">
    <property type="protein sequence ID" value="OGL74389.1"/>
    <property type="molecule type" value="Genomic_DNA"/>
</dbReference>
<evidence type="ECO:0000256" key="2">
    <source>
        <dbReference type="ARBA" id="ARBA00022692"/>
    </source>
</evidence>
<evidence type="ECO:0000313" key="6">
    <source>
        <dbReference type="EMBL" id="OGL74389.1"/>
    </source>
</evidence>
<protein>
    <recommendedName>
        <fullName evidence="8">DoxX family protein</fullName>
    </recommendedName>
</protein>
<keyword evidence="2 5" id="KW-0812">Transmembrane</keyword>
<sequence length="170" mass="18650">MSLAFFRELFVKSEMPLWLVLIRLVLGLEWFLAGWSKVSNPEFAGGLVKTLGFFVSKNPHSWYVGLVNDQIIPNVAVFAVLVAWGELLAGLSLLSGLLLGVGLLAGIFMNLNFYFAAGWTSPSTASLNLIMIVFQGILFCAVGSRVLGLDWLIAKKFPRLGKALMVYGHK</sequence>